<dbReference type="OrthoDB" id="4475255at2759"/>
<accession>A0A1F8A288</accession>
<sequence length="168" mass="18705">MSTQETANTLYLEVDDTKYAYRVIGNASDDSPPLLMHNHVRSTIDTWDPFVINNLTATGRQLITAFALNLLAFLGVLLPTMNIHQVDVLGFSMGRYIAQQVAFDAPDVVRKLVLAGTGPSFGPDLERPMNEVRSTVFNPTPGIPTIEAFFPSFTTGEQGLYSWHRWIM</sequence>
<dbReference type="EMBL" id="LYCR01000038">
    <property type="protein sequence ID" value="OGM45831.1"/>
    <property type="molecule type" value="Genomic_DNA"/>
</dbReference>
<protein>
    <recommendedName>
        <fullName evidence="3">AB hydrolase-1 domain-containing protein</fullName>
    </recommendedName>
</protein>
<keyword evidence="2" id="KW-1185">Reference proteome</keyword>
<name>A0A1F8A288_9EURO</name>
<dbReference type="GeneID" id="34448879"/>
<dbReference type="AlphaFoldDB" id="A0A1F8A288"/>
<dbReference type="STRING" id="109264.A0A1F8A288"/>
<evidence type="ECO:0000313" key="1">
    <source>
        <dbReference type="EMBL" id="OGM45831.1"/>
    </source>
</evidence>
<dbReference type="InterPro" id="IPR029058">
    <property type="entry name" value="AB_hydrolase_fold"/>
</dbReference>
<dbReference type="SUPFAM" id="SSF53474">
    <property type="entry name" value="alpha/beta-Hydrolases"/>
    <property type="match status" value="1"/>
</dbReference>
<dbReference type="Proteomes" id="UP000179179">
    <property type="component" value="Unassembled WGS sequence"/>
</dbReference>
<evidence type="ECO:0000313" key="2">
    <source>
        <dbReference type="Proteomes" id="UP000179179"/>
    </source>
</evidence>
<comment type="caution">
    <text evidence="1">The sequence shown here is derived from an EMBL/GenBank/DDBJ whole genome shotgun (WGS) entry which is preliminary data.</text>
</comment>
<gene>
    <name evidence="1" type="ORF">ABOM_005489</name>
</gene>
<evidence type="ECO:0008006" key="3">
    <source>
        <dbReference type="Google" id="ProtNLM"/>
    </source>
</evidence>
<dbReference type="RefSeq" id="XP_022389548.1">
    <property type="nucleotide sequence ID" value="XM_022532618.1"/>
</dbReference>
<proteinExistence type="predicted"/>
<organism evidence="1 2">
    <name type="scientific">Aspergillus bombycis</name>
    <dbReference type="NCBI Taxonomy" id="109264"/>
    <lineage>
        <taxon>Eukaryota</taxon>
        <taxon>Fungi</taxon>
        <taxon>Dikarya</taxon>
        <taxon>Ascomycota</taxon>
        <taxon>Pezizomycotina</taxon>
        <taxon>Eurotiomycetes</taxon>
        <taxon>Eurotiomycetidae</taxon>
        <taxon>Eurotiales</taxon>
        <taxon>Aspergillaceae</taxon>
        <taxon>Aspergillus</taxon>
    </lineage>
</organism>
<dbReference type="Gene3D" id="3.40.50.1820">
    <property type="entry name" value="alpha/beta hydrolase"/>
    <property type="match status" value="1"/>
</dbReference>
<reference evidence="1 2" key="1">
    <citation type="journal article" date="2016" name="Genome Biol. Evol.">
        <title>Draft genome sequence of an aflatoxigenic Aspergillus species, A. bombycis.</title>
        <authorList>
            <person name="Moore G.G."/>
            <person name="Mack B.M."/>
            <person name="Beltz S.B."/>
            <person name="Gilbert M.K."/>
        </authorList>
    </citation>
    <scope>NUCLEOTIDE SEQUENCE [LARGE SCALE GENOMIC DNA]</scope>
    <source>
        <strain evidence="2">NRRL 26010</strain>
    </source>
</reference>